<evidence type="ECO:0000313" key="2">
    <source>
        <dbReference type="EMBL" id="KAK1733762.1"/>
    </source>
</evidence>
<dbReference type="AlphaFoldDB" id="A0AAD8XUJ3"/>
<comment type="caution">
    <text evidence="2">The sequence shown here is derived from an EMBL/GenBank/DDBJ whole genome shotgun (WGS) entry which is preliminary data.</text>
</comment>
<evidence type="ECO:0000313" key="3">
    <source>
        <dbReference type="Proteomes" id="UP001224775"/>
    </source>
</evidence>
<organism evidence="2 3">
    <name type="scientific">Skeletonema marinoi</name>
    <dbReference type="NCBI Taxonomy" id="267567"/>
    <lineage>
        <taxon>Eukaryota</taxon>
        <taxon>Sar</taxon>
        <taxon>Stramenopiles</taxon>
        <taxon>Ochrophyta</taxon>
        <taxon>Bacillariophyta</taxon>
        <taxon>Coscinodiscophyceae</taxon>
        <taxon>Thalassiosirophycidae</taxon>
        <taxon>Thalassiosirales</taxon>
        <taxon>Skeletonemataceae</taxon>
        <taxon>Skeletonema</taxon>
        <taxon>Skeletonema marinoi-dohrnii complex</taxon>
    </lineage>
</organism>
<evidence type="ECO:0000256" key="1">
    <source>
        <dbReference type="SAM" id="MobiDB-lite"/>
    </source>
</evidence>
<dbReference type="EMBL" id="JATAAI010000045">
    <property type="protein sequence ID" value="KAK1733762.1"/>
    <property type="molecule type" value="Genomic_DNA"/>
</dbReference>
<sequence>MDGLSHYLQSSTQGAMIVPTQPMNKQKKLPQQQEDCVPPQYFSNSMSVLPADRYGSYYIIYHRDVSGECRDEMASHSFSTIGTRRDYGVERDGVFERTTPKQSVTFLETNNSMVETEPKNMMYDTNAGGSPRRSEQSSPTISMLDDEEYDNDSGFASHAAEACVACSIPVLHFIQFFMC</sequence>
<feature type="region of interest" description="Disordered" evidence="1">
    <location>
        <begin position="122"/>
        <end position="146"/>
    </location>
</feature>
<proteinExistence type="predicted"/>
<dbReference type="Proteomes" id="UP001224775">
    <property type="component" value="Unassembled WGS sequence"/>
</dbReference>
<protein>
    <submittedName>
        <fullName evidence="2">Uncharacterized protein</fullName>
    </submittedName>
</protein>
<reference evidence="2" key="1">
    <citation type="submission" date="2023-06" db="EMBL/GenBank/DDBJ databases">
        <title>Survivors Of The Sea: Transcriptome response of Skeletonema marinoi to long-term dormancy.</title>
        <authorList>
            <person name="Pinder M.I.M."/>
            <person name="Kourtchenko O."/>
            <person name="Robertson E.K."/>
            <person name="Larsson T."/>
            <person name="Maumus F."/>
            <person name="Osuna-Cruz C.M."/>
            <person name="Vancaester E."/>
            <person name="Stenow R."/>
            <person name="Vandepoele K."/>
            <person name="Ploug H."/>
            <person name="Bruchert V."/>
            <person name="Godhe A."/>
            <person name="Topel M."/>
        </authorList>
    </citation>
    <scope>NUCLEOTIDE SEQUENCE</scope>
    <source>
        <strain evidence="2">R05AC</strain>
    </source>
</reference>
<gene>
    <name evidence="2" type="ORF">QTG54_015617</name>
</gene>
<name>A0AAD8XUJ3_9STRA</name>
<keyword evidence="3" id="KW-1185">Reference proteome</keyword>
<accession>A0AAD8XUJ3</accession>